<evidence type="ECO:0000256" key="1">
    <source>
        <dbReference type="ARBA" id="ARBA00002286"/>
    </source>
</evidence>
<dbReference type="Pfam" id="PF13276">
    <property type="entry name" value="HTH_21"/>
    <property type="match status" value="1"/>
</dbReference>
<dbReference type="InterPro" id="IPR001584">
    <property type="entry name" value="Integrase_cat-core"/>
</dbReference>
<reference evidence="5" key="1">
    <citation type="submission" date="2017-04" db="EMBL/GenBank/DDBJ databases">
        <title>Function of individual gut microbiota members based on whole genome sequencing of pure cultures obtained from chicken caecum.</title>
        <authorList>
            <person name="Medvecky M."/>
            <person name="Cejkova D."/>
            <person name="Polansky O."/>
            <person name="Karasova D."/>
            <person name="Kubasova T."/>
            <person name="Cizek A."/>
            <person name="Rychlik I."/>
        </authorList>
    </citation>
    <scope>NUCLEOTIDE SEQUENCE [LARGE SCALE GENOMIC DNA]</scope>
    <source>
        <strain evidence="5">An70</strain>
    </source>
</reference>
<dbReference type="InterPro" id="IPR025948">
    <property type="entry name" value="HTH-like_dom"/>
</dbReference>
<comment type="caution">
    <text evidence="4">The sequence shown here is derived from an EMBL/GenBank/DDBJ whole genome shotgun (WGS) entry which is preliminary data.</text>
</comment>
<dbReference type="PANTHER" id="PTHR46889:SF4">
    <property type="entry name" value="TRANSPOSASE INSO FOR INSERTION SEQUENCE ELEMENT IS911B-RELATED"/>
    <property type="match status" value="1"/>
</dbReference>
<sequence length="291" mass="31040">MLNEGAWPVAEMCSALKVTGRGCYAWRGRPPGARGRRDAGLPAKISEICAASRGVYGAPKVFAELRRAGVRTSRKRAARLMRESGRAGTARGCARRPKGERKAAAPQASAAPDLVRRDFSADGPDRARFAGITCVRTHQGWPCPAVVMDIWSRMVAGWSMSDRMGAEPADDALKMAIARRRPGKGCAHRSDHGGRYASLLPGGTMRDAGVEPSMGSISPPWDNAAMESLMGPIEAGCVHAGTFEARERASLEIFEYIEAFCNRVGIHSAPGNLSPAEFGARHREGAALNAA</sequence>
<dbReference type="Pfam" id="PF13333">
    <property type="entry name" value="rve_2"/>
    <property type="match status" value="1"/>
</dbReference>
<accession>A0A1Y3UAT1</accession>
<dbReference type="EMBL" id="NFHO01000002">
    <property type="protein sequence ID" value="OUN44217.1"/>
    <property type="molecule type" value="Genomic_DNA"/>
</dbReference>
<name>A0A1Y3UAT1_9ACTN</name>
<dbReference type="AlphaFoldDB" id="A0A1Y3UAT1"/>
<dbReference type="SUPFAM" id="SSF53098">
    <property type="entry name" value="Ribonuclease H-like"/>
    <property type="match status" value="1"/>
</dbReference>
<dbReference type="Pfam" id="PF00665">
    <property type="entry name" value="rve"/>
    <property type="match status" value="1"/>
</dbReference>
<feature type="domain" description="Integrase catalytic" evidence="3">
    <location>
        <begin position="108"/>
        <end position="283"/>
    </location>
</feature>
<organism evidence="4 5">
    <name type="scientific">Enorma massiliensis</name>
    <dbReference type="NCBI Taxonomy" id="1472761"/>
    <lineage>
        <taxon>Bacteria</taxon>
        <taxon>Bacillati</taxon>
        <taxon>Actinomycetota</taxon>
        <taxon>Coriobacteriia</taxon>
        <taxon>Coriobacteriales</taxon>
        <taxon>Coriobacteriaceae</taxon>
        <taxon>Enorma</taxon>
    </lineage>
</organism>
<evidence type="ECO:0000259" key="3">
    <source>
        <dbReference type="PROSITE" id="PS50994"/>
    </source>
</evidence>
<protein>
    <submittedName>
        <fullName evidence="4">Integrase</fullName>
    </submittedName>
</protein>
<evidence type="ECO:0000256" key="2">
    <source>
        <dbReference type="SAM" id="MobiDB-lite"/>
    </source>
</evidence>
<dbReference type="Proteomes" id="UP000196560">
    <property type="component" value="Unassembled WGS sequence"/>
</dbReference>
<dbReference type="InterPro" id="IPR050900">
    <property type="entry name" value="Transposase_IS3/IS150/IS904"/>
</dbReference>
<proteinExistence type="predicted"/>
<dbReference type="InterPro" id="IPR048020">
    <property type="entry name" value="Transpos_IS3"/>
</dbReference>
<dbReference type="InterPro" id="IPR012337">
    <property type="entry name" value="RNaseH-like_sf"/>
</dbReference>
<comment type="function">
    <text evidence="1">Involved in the transposition of the insertion sequence.</text>
</comment>
<dbReference type="PANTHER" id="PTHR46889">
    <property type="entry name" value="TRANSPOSASE INSF FOR INSERTION SEQUENCE IS3B-RELATED"/>
    <property type="match status" value="1"/>
</dbReference>
<feature type="region of interest" description="Disordered" evidence="2">
    <location>
        <begin position="79"/>
        <end position="112"/>
    </location>
</feature>
<dbReference type="InterPro" id="IPR036397">
    <property type="entry name" value="RNaseH_sf"/>
</dbReference>
<dbReference type="NCBIfam" id="NF033516">
    <property type="entry name" value="transpos_IS3"/>
    <property type="match status" value="1"/>
</dbReference>
<evidence type="ECO:0000313" key="5">
    <source>
        <dbReference type="Proteomes" id="UP000196560"/>
    </source>
</evidence>
<dbReference type="PROSITE" id="PS50994">
    <property type="entry name" value="INTEGRASE"/>
    <property type="match status" value="1"/>
</dbReference>
<gene>
    <name evidence="4" type="ORF">B5G21_02120</name>
</gene>
<dbReference type="GO" id="GO:0015074">
    <property type="term" value="P:DNA integration"/>
    <property type="evidence" value="ECO:0007669"/>
    <property type="project" value="InterPro"/>
</dbReference>
<dbReference type="GO" id="GO:0003676">
    <property type="term" value="F:nucleic acid binding"/>
    <property type="evidence" value="ECO:0007669"/>
    <property type="project" value="InterPro"/>
</dbReference>
<evidence type="ECO:0000313" key="4">
    <source>
        <dbReference type="EMBL" id="OUN44217.1"/>
    </source>
</evidence>
<dbReference type="Gene3D" id="3.30.420.10">
    <property type="entry name" value="Ribonuclease H-like superfamily/Ribonuclease H"/>
    <property type="match status" value="1"/>
</dbReference>
<keyword evidence="5" id="KW-1185">Reference proteome</keyword>